<dbReference type="EMBL" id="DXEK01000147">
    <property type="protein sequence ID" value="HIX77663.1"/>
    <property type="molecule type" value="Genomic_DNA"/>
</dbReference>
<gene>
    <name evidence="3" type="ORF">H9734_08745</name>
</gene>
<evidence type="ECO:0000259" key="2">
    <source>
        <dbReference type="SMART" id="SM00363"/>
    </source>
</evidence>
<dbReference type="AlphaFoldDB" id="A0A9D1XDP7"/>
<dbReference type="CDD" id="cd00165">
    <property type="entry name" value="S4"/>
    <property type="match status" value="1"/>
</dbReference>
<name>A0A9D1XDP7_9FIRM</name>
<dbReference type="SMART" id="SM00363">
    <property type="entry name" value="S4"/>
    <property type="match status" value="1"/>
</dbReference>
<reference evidence="3" key="2">
    <citation type="submission" date="2021-04" db="EMBL/GenBank/DDBJ databases">
        <authorList>
            <person name="Gilroy R."/>
        </authorList>
    </citation>
    <scope>NUCLEOTIDE SEQUENCE</scope>
    <source>
        <strain evidence="3">CHK183-1962</strain>
    </source>
</reference>
<reference evidence="3" key="1">
    <citation type="journal article" date="2021" name="PeerJ">
        <title>Extensive microbial diversity within the chicken gut microbiome revealed by metagenomics and culture.</title>
        <authorList>
            <person name="Gilroy R."/>
            <person name="Ravi A."/>
            <person name="Getino M."/>
            <person name="Pursley I."/>
            <person name="Horton D.L."/>
            <person name="Alikhan N.F."/>
            <person name="Baker D."/>
            <person name="Gharbi K."/>
            <person name="Hall N."/>
            <person name="Watson M."/>
            <person name="Adriaenssens E.M."/>
            <person name="Foster-Nyarko E."/>
            <person name="Jarju S."/>
            <person name="Secka A."/>
            <person name="Antonio M."/>
            <person name="Oren A."/>
            <person name="Chaudhuri R.R."/>
            <person name="La Ragione R."/>
            <person name="Hildebrand F."/>
            <person name="Pallen M.J."/>
        </authorList>
    </citation>
    <scope>NUCLEOTIDE SEQUENCE</scope>
    <source>
        <strain evidence="3">CHK183-1962</strain>
    </source>
</reference>
<evidence type="ECO:0000313" key="4">
    <source>
        <dbReference type="Proteomes" id="UP000886890"/>
    </source>
</evidence>
<dbReference type="InterPro" id="IPR036986">
    <property type="entry name" value="S4_RNA-bd_sf"/>
</dbReference>
<accession>A0A9D1XDP7</accession>
<dbReference type="Gene3D" id="3.30.70.330">
    <property type="match status" value="1"/>
</dbReference>
<dbReference type="PROSITE" id="PS50889">
    <property type="entry name" value="S4"/>
    <property type="match status" value="1"/>
</dbReference>
<keyword evidence="1" id="KW-0694">RNA-binding</keyword>
<dbReference type="InterPro" id="IPR002942">
    <property type="entry name" value="S4_RNA-bd"/>
</dbReference>
<dbReference type="InterPro" id="IPR040591">
    <property type="entry name" value="RqcP2_RBD"/>
</dbReference>
<dbReference type="Gene3D" id="3.10.290.10">
    <property type="entry name" value="RNA-binding S4 domain"/>
    <property type="match status" value="1"/>
</dbReference>
<dbReference type="SUPFAM" id="SSF55174">
    <property type="entry name" value="Alpha-L RNA-binding motif"/>
    <property type="match status" value="1"/>
</dbReference>
<dbReference type="GO" id="GO:0003723">
    <property type="term" value="F:RNA binding"/>
    <property type="evidence" value="ECO:0007669"/>
    <property type="project" value="UniProtKB-KW"/>
</dbReference>
<protein>
    <submittedName>
        <fullName evidence="3">RNA-binding protein</fullName>
    </submittedName>
</protein>
<feature type="domain" description="RNA-binding S4" evidence="2">
    <location>
        <begin position="176"/>
        <end position="240"/>
    </location>
</feature>
<evidence type="ECO:0000313" key="3">
    <source>
        <dbReference type="EMBL" id="HIX77663.1"/>
    </source>
</evidence>
<comment type="caution">
    <text evidence="3">The sequence shown here is derived from an EMBL/GenBank/DDBJ whole genome shotgun (WGS) entry which is preliminary data.</text>
</comment>
<organism evidence="3 4">
    <name type="scientific">Candidatus Fusicatenibacter merdavium</name>
    <dbReference type="NCBI Taxonomy" id="2838600"/>
    <lineage>
        <taxon>Bacteria</taxon>
        <taxon>Bacillati</taxon>
        <taxon>Bacillota</taxon>
        <taxon>Clostridia</taxon>
        <taxon>Lachnospirales</taxon>
        <taxon>Lachnospiraceae</taxon>
        <taxon>Fusicatenibacter</taxon>
    </lineage>
</organism>
<proteinExistence type="predicted"/>
<evidence type="ECO:0000256" key="1">
    <source>
        <dbReference type="PROSITE-ProRule" id="PRU00182"/>
    </source>
</evidence>
<dbReference type="InterPro" id="IPR012677">
    <property type="entry name" value="Nucleotide-bd_a/b_plait_sf"/>
</dbReference>
<dbReference type="Proteomes" id="UP000886890">
    <property type="component" value="Unassembled WGS sequence"/>
</dbReference>
<dbReference type="Pfam" id="PF17774">
    <property type="entry name" value="YlmH_RBD"/>
    <property type="match status" value="1"/>
</dbReference>
<dbReference type="Gene3D" id="3.30.1370.160">
    <property type="match status" value="1"/>
</dbReference>
<sequence>MNEEQWLEKRVEELADKCRMRDIPSHTEFLNLNEQDIFYRTMQKQRDVRYVLAGGYPMAERKVGLFLPSYAEDGDVSMLPVSCVHILPLNAKFADTLSHRDYLGALMNLGIERHKTGDIVTDGTRAWLFCMTDLAQYICDHLRQVRHTSVYGEIGEVPEEVLQPRFETIEGSVASVRLDALLALAFRTSRSKMVPCLEAGQVFVNGRLVLSASEAPPEGAIVSVRHMGRFIYRGVKNETKKGRLFVVVDRYV</sequence>